<keyword evidence="1" id="KW-0540">Nuclease</keyword>
<dbReference type="EMBL" id="VKGK01000055">
    <property type="protein sequence ID" value="TRY10779.1"/>
    <property type="molecule type" value="Genomic_DNA"/>
</dbReference>
<evidence type="ECO:0000313" key="6">
    <source>
        <dbReference type="Proteomes" id="UP000318126"/>
    </source>
</evidence>
<organism evidence="5 6">
    <name type="scientific">Shewanella hanedai</name>
    <name type="common">Alteromonas hanedai</name>
    <dbReference type="NCBI Taxonomy" id="25"/>
    <lineage>
        <taxon>Bacteria</taxon>
        <taxon>Pseudomonadati</taxon>
        <taxon>Pseudomonadota</taxon>
        <taxon>Gammaproteobacteria</taxon>
        <taxon>Alteromonadales</taxon>
        <taxon>Shewanellaceae</taxon>
        <taxon>Shewanella</taxon>
    </lineage>
</organism>
<evidence type="ECO:0000313" key="5">
    <source>
        <dbReference type="EMBL" id="TRY10779.1"/>
    </source>
</evidence>
<dbReference type="PANTHER" id="PTHR30231:SF4">
    <property type="entry name" value="PROTEIN NEN2"/>
    <property type="match status" value="1"/>
</dbReference>
<dbReference type="GO" id="GO:0006259">
    <property type="term" value="P:DNA metabolic process"/>
    <property type="evidence" value="ECO:0007669"/>
    <property type="project" value="UniProtKB-ARBA"/>
</dbReference>
<name>A0A553JE90_SHEHA</name>
<dbReference type="Proteomes" id="UP000318126">
    <property type="component" value="Unassembled WGS sequence"/>
</dbReference>
<evidence type="ECO:0000256" key="1">
    <source>
        <dbReference type="ARBA" id="ARBA00022722"/>
    </source>
</evidence>
<keyword evidence="3 5" id="KW-0269">Exonuclease</keyword>
<evidence type="ECO:0000259" key="4">
    <source>
        <dbReference type="SMART" id="SM00479"/>
    </source>
</evidence>
<dbReference type="Gene3D" id="3.30.420.10">
    <property type="entry name" value="Ribonuclease H-like superfamily/Ribonuclease H"/>
    <property type="match status" value="1"/>
</dbReference>
<dbReference type="PANTHER" id="PTHR30231">
    <property type="entry name" value="DNA POLYMERASE III SUBUNIT EPSILON"/>
    <property type="match status" value="1"/>
</dbReference>
<comment type="caution">
    <text evidence="5">The sequence shown here is derived from an EMBL/GenBank/DDBJ whole genome shotgun (WGS) entry which is preliminary data.</text>
</comment>
<protein>
    <submittedName>
        <fullName evidence="5">3'-5' exonuclease</fullName>
    </submittedName>
</protein>
<accession>A0A553JE90</accession>
<dbReference type="SUPFAM" id="SSF53098">
    <property type="entry name" value="Ribonuclease H-like"/>
    <property type="match status" value="1"/>
</dbReference>
<dbReference type="GO" id="GO:0003676">
    <property type="term" value="F:nucleic acid binding"/>
    <property type="evidence" value="ECO:0007669"/>
    <property type="project" value="InterPro"/>
</dbReference>
<keyword evidence="2" id="KW-0378">Hydrolase</keyword>
<dbReference type="OrthoDB" id="5497329at2"/>
<dbReference type="GO" id="GO:0008408">
    <property type="term" value="F:3'-5' exonuclease activity"/>
    <property type="evidence" value="ECO:0007669"/>
    <property type="project" value="TreeGrafter"/>
</dbReference>
<dbReference type="Pfam" id="PF00929">
    <property type="entry name" value="RNase_T"/>
    <property type="match status" value="1"/>
</dbReference>
<dbReference type="CDD" id="cd06127">
    <property type="entry name" value="DEDDh"/>
    <property type="match status" value="1"/>
</dbReference>
<keyword evidence="6" id="KW-1185">Reference proteome</keyword>
<reference evidence="6" key="1">
    <citation type="submission" date="2019-07" db="EMBL/GenBank/DDBJ databases">
        <title>Shewanella sp. YLB-08 draft genomic sequence.</title>
        <authorList>
            <person name="Yu L."/>
        </authorList>
    </citation>
    <scope>NUCLEOTIDE SEQUENCE [LARGE SCALE GENOMIC DNA]</scope>
    <source>
        <strain evidence="6">JCM 20706</strain>
    </source>
</reference>
<evidence type="ECO:0000256" key="2">
    <source>
        <dbReference type="ARBA" id="ARBA00022801"/>
    </source>
</evidence>
<dbReference type="InterPro" id="IPR013520">
    <property type="entry name" value="Ribonucl_H"/>
</dbReference>
<proteinExistence type="predicted"/>
<dbReference type="SMART" id="SM00479">
    <property type="entry name" value="EXOIII"/>
    <property type="match status" value="1"/>
</dbReference>
<dbReference type="GO" id="GO:0005829">
    <property type="term" value="C:cytosol"/>
    <property type="evidence" value="ECO:0007669"/>
    <property type="project" value="TreeGrafter"/>
</dbReference>
<gene>
    <name evidence="5" type="ORF">FN961_24915</name>
</gene>
<sequence>MLSLNLLKVRLFWRALRAKSERLKAYYLAQKAILATNVMEAPLLAIDLEMTGLDAQFDQILSIGIVPIENGRLILSKAEHKLVKIEGSVGQSAAIHGILDHHLDGAVSPEVAMAWFADKCHGQILVAHHSPLDLAFLQKGLSVHFHQTVKLMAIDTLGLEKRRLMRQHEVLKEGALRLGASRERYGLPVYAAHNALIDAIACGELLLAQISAIGQGDKVSVAEVLS</sequence>
<dbReference type="InterPro" id="IPR012337">
    <property type="entry name" value="RNaseH-like_sf"/>
</dbReference>
<dbReference type="InterPro" id="IPR036397">
    <property type="entry name" value="RNaseH_sf"/>
</dbReference>
<evidence type="ECO:0000256" key="3">
    <source>
        <dbReference type="ARBA" id="ARBA00022839"/>
    </source>
</evidence>
<dbReference type="AlphaFoldDB" id="A0A553JE90"/>
<feature type="domain" description="Exonuclease" evidence="4">
    <location>
        <begin position="42"/>
        <end position="215"/>
    </location>
</feature>